<proteinExistence type="inferred from homology"/>
<dbReference type="GO" id="GO:0008360">
    <property type="term" value="P:regulation of cell shape"/>
    <property type="evidence" value="ECO:0007669"/>
    <property type="project" value="UniProtKB-KW"/>
</dbReference>
<feature type="binding site" evidence="10">
    <location>
        <position position="128"/>
    </location>
    <ligand>
        <name>UDP-N-acetyl-alpha-D-glucosamine</name>
        <dbReference type="ChEBI" id="CHEBI:57705"/>
    </ligand>
</feature>
<keyword evidence="4 10" id="KW-0808">Transferase</keyword>
<dbReference type="SUPFAM" id="SSF53756">
    <property type="entry name" value="UDP-Glycosyltransferase/glycogen phosphorylase"/>
    <property type="match status" value="1"/>
</dbReference>
<dbReference type="InterPro" id="IPR007235">
    <property type="entry name" value="Glyco_trans_28_C"/>
</dbReference>
<evidence type="ECO:0000256" key="2">
    <source>
        <dbReference type="ARBA" id="ARBA00022618"/>
    </source>
</evidence>
<comment type="catalytic activity">
    <reaction evidence="10">
        <text>di-trans,octa-cis-undecaprenyl diphospho-N-acetyl-alpha-D-muramoyl-L-alanyl-D-glutamyl-meso-2,6-diaminopimeloyl-D-alanyl-D-alanine + UDP-N-acetyl-alpha-D-glucosamine = di-trans,octa-cis-undecaprenyl diphospho-[N-acetyl-alpha-D-glucosaminyl-(1-&gt;4)]-N-acetyl-alpha-D-muramoyl-L-alanyl-D-glutamyl-meso-2,6-diaminopimeloyl-D-alanyl-D-alanine + UDP + H(+)</text>
        <dbReference type="Rhea" id="RHEA:31227"/>
        <dbReference type="ChEBI" id="CHEBI:15378"/>
        <dbReference type="ChEBI" id="CHEBI:57705"/>
        <dbReference type="ChEBI" id="CHEBI:58223"/>
        <dbReference type="ChEBI" id="CHEBI:61387"/>
        <dbReference type="ChEBI" id="CHEBI:61388"/>
        <dbReference type="EC" id="2.4.1.227"/>
    </reaction>
</comment>
<evidence type="ECO:0000313" key="14">
    <source>
        <dbReference type="Proteomes" id="UP000824065"/>
    </source>
</evidence>
<sequence>MRVLIAAGGTAGHINPALAIAGALRAADPAAEIHFAGRKEGMEYRLVTRAGYPFHHIEVTGFQRRPSLENLRRNAVTVWNLARSGPRCRAILREVEPDLVIGCGGYVSGPVVRAAAKHGIKTAIHEQNAFPGVTNKLLAPEVDLVFAAVQAGADRLGAPGKTVVVGNPVRPEVFAWARRREEARANLHAGDRTVILSFGGSLGARRINEVVASLCAWEQKEKRNILHLHATGQYGVQLFQDLEKEKGFARGEDLVVREYIDNMPELLAAADLVISRAGALTLAELEAAGRAAILIPSPNVAENHQYYNALELAKVDAAVVIEEKDLTGEKLVAEVRTLLDGEGRLAQMGRNARTLSVDDSLDRIVARLQTLVHTP</sequence>
<evidence type="ECO:0000256" key="5">
    <source>
        <dbReference type="ARBA" id="ARBA00022960"/>
    </source>
</evidence>
<dbReference type="GO" id="GO:0050511">
    <property type="term" value="F:undecaprenyldiphospho-muramoylpentapeptide beta-N-acetylglucosaminyltransferase activity"/>
    <property type="evidence" value="ECO:0007669"/>
    <property type="project" value="UniProtKB-UniRule"/>
</dbReference>
<gene>
    <name evidence="10 13" type="primary">murG</name>
    <name evidence="13" type="ORF">H9725_00700</name>
</gene>
<keyword evidence="5 10" id="KW-0133">Cell shape</keyword>
<dbReference type="GO" id="GO:0009252">
    <property type="term" value="P:peptidoglycan biosynthetic process"/>
    <property type="evidence" value="ECO:0007669"/>
    <property type="project" value="UniProtKB-UniRule"/>
</dbReference>
<evidence type="ECO:0000256" key="3">
    <source>
        <dbReference type="ARBA" id="ARBA00022676"/>
    </source>
</evidence>
<keyword evidence="8 10" id="KW-0131">Cell cycle</keyword>
<evidence type="ECO:0000256" key="8">
    <source>
        <dbReference type="ARBA" id="ARBA00023306"/>
    </source>
</evidence>
<dbReference type="NCBIfam" id="TIGR01133">
    <property type="entry name" value="murG"/>
    <property type="match status" value="1"/>
</dbReference>
<dbReference type="EC" id="2.4.1.227" evidence="10"/>
<evidence type="ECO:0000256" key="7">
    <source>
        <dbReference type="ARBA" id="ARBA00023136"/>
    </source>
</evidence>
<keyword evidence="7 10" id="KW-0472">Membrane</keyword>
<feature type="binding site" evidence="10">
    <location>
        <position position="170"/>
    </location>
    <ligand>
        <name>UDP-N-acetyl-alpha-D-glucosamine</name>
        <dbReference type="ChEBI" id="CHEBI:57705"/>
    </ligand>
</feature>
<dbReference type="GO" id="GO:0051301">
    <property type="term" value="P:cell division"/>
    <property type="evidence" value="ECO:0007669"/>
    <property type="project" value="UniProtKB-KW"/>
</dbReference>
<feature type="domain" description="Glycosyl transferase family 28 C-terminal" evidence="12">
    <location>
        <begin position="195"/>
        <end position="362"/>
    </location>
</feature>
<feature type="binding site" evidence="10">
    <location>
        <position position="201"/>
    </location>
    <ligand>
        <name>UDP-N-acetyl-alpha-D-glucosamine</name>
        <dbReference type="ChEBI" id="CHEBI:57705"/>
    </ligand>
</feature>
<evidence type="ECO:0000256" key="6">
    <source>
        <dbReference type="ARBA" id="ARBA00022984"/>
    </source>
</evidence>
<protein>
    <recommendedName>
        <fullName evidence="10">UDP-N-acetylglucosamine--N-acetylmuramyl-(pentapeptide) pyrophosphoryl-undecaprenol N-acetylglucosamine transferase</fullName>
        <ecNumber evidence="10">2.4.1.227</ecNumber>
    </recommendedName>
    <alternativeName>
        <fullName evidence="10">Undecaprenyl-PP-MurNAc-pentapeptide-UDPGlcNAc GlcNAc transferase</fullName>
    </alternativeName>
</protein>
<comment type="pathway">
    <text evidence="10">Cell wall biogenesis; peptidoglycan biosynthesis.</text>
</comment>
<organism evidence="13 14">
    <name type="scientific">Candidatus Faecalibacterium gallistercoris</name>
    <dbReference type="NCBI Taxonomy" id="2838579"/>
    <lineage>
        <taxon>Bacteria</taxon>
        <taxon>Bacillati</taxon>
        <taxon>Bacillota</taxon>
        <taxon>Clostridia</taxon>
        <taxon>Eubacteriales</taxon>
        <taxon>Oscillospiraceae</taxon>
        <taxon>Faecalibacterium</taxon>
    </lineage>
</organism>
<dbReference type="InterPro" id="IPR004276">
    <property type="entry name" value="GlycoTrans_28_N"/>
</dbReference>
<comment type="function">
    <text evidence="10">Cell wall formation. Catalyzes the transfer of a GlcNAc subunit on undecaprenyl-pyrophosphoryl-MurNAc-pentapeptide (lipid intermediate I) to form undecaprenyl-pyrophosphoryl-MurNAc-(pentapeptide)GlcNAc (lipid intermediate II).</text>
</comment>
<dbReference type="Pfam" id="PF03033">
    <property type="entry name" value="Glyco_transf_28"/>
    <property type="match status" value="1"/>
</dbReference>
<evidence type="ECO:0000259" key="11">
    <source>
        <dbReference type="Pfam" id="PF03033"/>
    </source>
</evidence>
<feature type="binding site" evidence="10">
    <location>
        <position position="305"/>
    </location>
    <ligand>
        <name>UDP-N-acetyl-alpha-D-glucosamine</name>
        <dbReference type="ChEBI" id="CHEBI:57705"/>
    </ligand>
</feature>
<dbReference type="GO" id="GO:0071555">
    <property type="term" value="P:cell wall organization"/>
    <property type="evidence" value="ECO:0007669"/>
    <property type="project" value="UniProtKB-KW"/>
</dbReference>
<comment type="subcellular location">
    <subcellularLocation>
        <location evidence="10">Cell membrane</location>
        <topology evidence="10">Peripheral membrane protein</topology>
        <orientation evidence="10">Cytoplasmic side</orientation>
    </subcellularLocation>
</comment>
<dbReference type="PANTHER" id="PTHR21015">
    <property type="entry name" value="UDP-N-ACETYLGLUCOSAMINE--N-ACETYLMURAMYL-(PENTAPEPTIDE) PYROPHOSPHORYL-UNDECAPRENOL N-ACETYLGLUCOSAMINE TRANSFERASE 1"/>
    <property type="match status" value="1"/>
</dbReference>
<keyword evidence="6 10" id="KW-0573">Peptidoglycan synthesis</keyword>
<dbReference type="Gene3D" id="3.40.50.2000">
    <property type="entry name" value="Glycogen Phosphorylase B"/>
    <property type="match status" value="2"/>
</dbReference>
<dbReference type="Proteomes" id="UP000824065">
    <property type="component" value="Unassembled WGS sequence"/>
</dbReference>
<dbReference type="InterPro" id="IPR006009">
    <property type="entry name" value="GlcNAc_MurG"/>
</dbReference>
<name>A0A9D2FE99_9FIRM</name>
<evidence type="ECO:0000256" key="1">
    <source>
        <dbReference type="ARBA" id="ARBA00022475"/>
    </source>
</evidence>
<feature type="binding site" evidence="10">
    <location>
        <position position="260"/>
    </location>
    <ligand>
        <name>UDP-N-acetyl-alpha-D-glucosamine</name>
        <dbReference type="ChEBI" id="CHEBI:57705"/>
    </ligand>
</feature>
<evidence type="ECO:0000313" key="13">
    <source>
        <dbReference type="EMBL" id="HIZ57099.1"/>
    </source>
</evidence>
<dbReference type="PANTHER" id="PTHR21015:SF22">
    <property type="entry name" value="GLYCOSYLTRANSFERASE"/>
    <property type="match status" value="1"/>
</dbReference>
<dbReference type="Pfam" id="PF04101">
    <property type="entry name" value="Glyco_tran_28_C"/>
    <property type="match status" value="1"/>
</dbReference>
<evidence type="ECO:0000256" key="10">
    <source>
        <dbReference type="HAMAP-Rule" id="MF_00033"/>
    </source>
</evidence>
<dbReference type="AlphaFoldDB" id="A0A9D2FE99"/>
<comment type="caution">
    <text evidence="13">The sequence shown here is derived from an EMBL/GenBank/DDBJ whole genome shotgun (WGS) entry which is preliminary data.</text>
</comment>
<reference evidence="13" key="2">
    <citation type="submission" date="2021-04" db="EMBL/GenBank/DDBJ databases">
        <authorList>
            <person name="Gilroy R."/>
        </authorList>
    </citation>
    <scope>NUCLEOTIDE SEQUENCE</scope>
    <source>
        <strain evidence="13">ChiBcec16-3735</strain>
    </source>
</reference>
<accession>A0A9D2FE99</accession>
<comment type="similarity">
    <text evidence="10">Belongs to the glycosyltransferase 28 family. MurG subfamily.</text>
</comment>
<dbReference type="EMBL" id="DXBJ01000005">
    <property type="protein sequence ID" value="HIZ57099.1"/>
    <property type="molecule type" value="Genomic_DNA"/>
</dbReference>
<evidence type="ECO:0000256" key="9">
    <source>
        <dbReference type="ARBA" id="ARBA00023316"/>
    </source>
</evidence>
<keyword evidence="2 10" id="KW-0132">Cell division</keyword>
<keyword evidence="9 10" id="KW-0961">Cell wall biogenesis/degradation</keyword>
<evidence type="ECO:0000256" key="4">
    <source>
        <dbReference type="ARBA" id="ARBA00022679"/>
    </source>
</evidence>
<dbReference type="GO" id="GO:0005886">
    <property type="term" value="C:plasma membrane"/>
    <property type="evidence" value="ECO:0007669"/>
    <property type="project" value="UniProtKB-SubCell"/>
</dbReference>
<feature type="binding site" evidence="10">
    <location>
        <begin position="10"/>
        <end position="12"/>
    </location>
    <ligand>
        <name>UDP-N-acetyl-alpha-D-glucosamine</name>
        <dbReference type="ChEBI" id="CHEBI:57705"/>
    </ligand>
</feature>
<dbReference type="CDD" id="cd03785">
    <property type="entry name" value="GT28_MurG"/>
    <property type="match status" value="1"/>
</dbReference>
<dbReference type="HAMAP" id="MF_00033">
    <property type="entry name" value="MurG"/>
    <property type="match status" value="1"/>
</dbReference>
<reference evidence="13" key="1">
    <citation type="journal article" date="2021" name="PeerJ">
        <title>Extensive microbial diversity within the chicken gut microbiome revealed by metagenomics and culture.</title>
        <authorList>
            <person name="Gilroy R."/>
            <person name="Ravi A."/>
            <person name="Getino M."/>
            <person name="Pursley I."/>
            <person name="Horton D.L."/>
            <person name="Alikhan N.F."/>
            <person name="Baker D."/>
            <person name="Gharbi K."/>
            <person name="Hall N."/>
            <person name="Watson M."/>
            <person name="Adriaenssens E.M."/>
            <person name="Foster-Nyarko E."/>
            <person name="Jarju S."/>
            <person name="Secka A."/>
            <person name="Antonio M."/>
            <person name="Oren A."/>
            <person name="Chaudhuri R.R."/>
            <person name="La Ragione R."/>
            <person name="Hildebrand F."/>
            <person name="Pallen M.J."/>
        </authorList>
    </citation>
    <scope>NUCLEOTIDE SEQUENCE</scope>
    <source>
        <strain evidence="13">ChiBcec16-3735</strain>
    </source>
</reference>
<evidence type="ECO:0000259" key="12">
    <source>
        <dbReference type="Pfam" id="PF04101"/>
    </source>
</evidence>
<keyword evidence="1 10" id="KW-1003">Cell membrane</keyword>
<dbReference type="GO" id="GO:0005975">
    <property type="term" value="P:carbohydrate metabolic process"/>
    <property type="evidence" value="ECO:0007669"/>
    <property type="project" value="InterPro"/>
</dbReference>
<keyword evidence="3 10" id="KW-0328">Glycosyltransferase</keyword>
<feature type="domain" description="Glycosyltransferase family 28 N-terminal" evidence="11">
    <location>
        <begin position="3"/>
        <end position="143"/>
    </location>
</feature>
<comment type="caution">
    <text evidence="10">Lacks conserved residue(s) required for the propagation of feature annotation.</text>
</comment>